<feature type="region of interest" description="Disordered" evidence="1">
    <location>
        <begin position="767"/>
        <end position="793"/>
    </location>
</feature>
<keyword evidence="4" id="KW-1185">Reference proteome</keyword>
<feature type="compositionally biased region" description="Basic and acidic residues" evidence="1">
    <location>
        <begin position="610"/>
        <end position="625"/>
    </location>
</feature>
<reference evidence="3 4" key="1">
    <citation type="submission" date="2015-09" db="EMBL/GenBank/DDBJ databases">
        <title>Host preference determinants of Valsa canker pathogens revealed by comparative genomics.</title>
        <authorList>
            <person name="Yin Z."/>
            <person name="Huang L."/>
        </authorList>
    </citation>
    <scope>NUCLEOTIDE SEQUENCE [LARGE SCALE GENOMIC DNA]</scope>
    <source>
        <strain evidence="3 4">SXYLt</strain>
    </source>
</reference>
<evidence type="ECO:0000256" key="1">
    <source>
        <dbReference type="SAM" id="MobiDB-lite"/>
    </source>
</evidence>
<organism evidence="3 4">
    <name type="scientific">Cytospora leucostoma</name>
    <dbReference type="NCBI Taxonomy" id="1230097"/>
    <lineage>
        <taxon>Eukaryota</taxon>
        <taxon>Fungi</taxon>
        <taxon>Dikarya</taxon>
        <taxon>Ascomycota</taxon>
        <taxon>Pezizomycotina</taxon>
        <taxon>Sordariomycetes</taxon>
        <taxon>Sordariomycetidae</taxon>
        <taxon>Diaporthales</taxon>
        <taxon>Cytosporaceae</taxon>
        <taxon>Cytospora</taxon>
    </lineage>
</organism>
<evidence type="ECO:0000256" key="2">
    <source>
        <dbReference type="SAM" id="Phobius"/>
    </source>
</evidence>
<comment type="caution">
    <text evidence="3">The sequence shown here is derived from an EMBL/GenBank/DDBJ whole genome shotgun (WGS) entry which is preliminary data.</text>
</comment>
<feature type="compositionally biased region" description="Basic and acidic residues" evidence="1">
    <location>
        <begin position="397"/>
        <end position="408"/>
    </location>
</feature>
<dbReference type="InParanoid" id="A0A423XES0"/>
<feature type="compositionally biased region" description="Basic and acidic residues" evidence="1">
    <location>
        <begin position="438"/>
        <end position="452"/>
    </location>
</feature>
<feature type="compositionally biased region" description="Polar residues" evidence="1">
    <location>
        <begin position="409"/>
        <end position="418"/>
    </location>
</feature>
<evidence type="ECO:0000313" key="3">
    <source>
        <dbReference type="EMBL" id="ROW14459.1"/>
    </source>
</evidence>
<feature type="compositionally biased region" description="Basic and acidic residues" evidence="1">
    <location>
        <begin position="485"/>
        <end position="495"/>
    </location>
</feature>
<keyword evidence="2" id="KW-0472">Membrane</keyword>
<feature type="region of interest" description="Disordered" evidence="1">
    <location>
        <begin position="320"/>
        <end position="341"/>
    </location>
</feature>
<dbReference type="EMBL" id="LKEB01000014">
    <property type="protein sequence ID" value="ROW14459.1"/>
    <property type="molecule type" value="Genomic_DNA"/>
</dbReference>
<feature type="compositionally biased region" description="Acidic residues" evidence="1">
    <location>
        <begin position="640"/>
        <end position="652"/>
    </location>
</feature>
<keyword evidence="2" id="KW-0812">Transmembrane</keyword>
<feature type="compositionally biased region" description="Pro residues" evidence="1">
    <location>
        <begin position="105"/>
        <end position="118"/>
    </location>
</feature>
<feature type="region of interest" description="Disordered" evidence="1">
    <location>
        <begin position="98"/>
        <end position="178"/>
    </location>
</feature>
<feature type="compositionally biased region" description="Polar residues" evidence="1">
    <location>
        <begin position="772"/>
        <end position="793"/>
    </location>
</feature>
<dbReference type="OrthoDB" id="5238625at2759"/>
<evidence type="ECO:0000313" key="4">
    <source>
        <dbReference type="Proteomes" id="UP000285146"/>
    </source>
</evidence>
<gene>
    <name evidence="3" type="ORF">VPNG_03887</name>
</gene>
<name>A0A423XES0_9PEZI</name>
<feature type="compositionally biased region" description="Basic and acidic residues" evidence="1">
    <location>
        <begin position="543"/>
        <end position="554"/>
    </location>
</feature>
<sequence length="793" mass="87319">MSPLSSRNGFNKLMHRDEPRGYGASCDKDAWACLNTTGQFGVIFSIIIVVAVSVWIYWYTVIRPRRERDERVDQDIEMDLGDGRTVIVSSGPYQRTVVFRGARSPSPPPPAYRPPTPGRGPIAPSDMGTSNGLPPSPPPSPRVSRTQIWPPQPGVVPRTPPREPRDPARPSGPPRTRLFQPGMPFQTEQPPMYPPQIIIPGPPPPPPVMMYPQSKQPLYTVLSFHIHHRRSSQFKQEFLHRHQDLTTHDNPGPHRLDMHPPSMTRSPIAAVPCHHQDAALHPISRRATKEDVDTATAAAVTVAQVPAGPQIAHKVVSEVTSSSYSSKSGGSYRSSTSLDSDMLSGLESLLERAGRRKRARETERLQALIDRYDSEEQGAQDWAGVRSHAADTVTEAETAHHVTRESAQRRGTQLGQRNAEQDGTGAEESETERPRRHVTFDRPSLEVLESRVGRPRSPSPPDRNPTRQDIQYGQSRVGRRRRRPSPNERIVERPRAPPPATAESRVGNRRRPSPTREQPATRRGAHAFLGAGESRVGYRSHHRPGEPSRPETSPREAGATYIPPQAPHDGLPLNVPRAPGPPSSTGATCGNGSEASEESSSARPQVRGNFHRDIPTRGRDGPSRHGHEHVRRQRNTPLPEDPDVYDNYDDDDGSAKKGKRGWASKLAAFLPTMTRLATNNPVARAVAEEVAEAVTGREMDIGASNLVRSIGIRTRTRTRASCHPFLFPTLASDERPVAHTNIAGEDRGRQGARTTVTVTVVARARFPRSAQKACSSPSSTPPNISRRSLSGQR</sequence>
<dbReference type="AlphaFoldDB" id="A0A423XES0"/>
<feature type="transmembrane region" description="Helical" evidence="2">
    <location>
        <begin position="40"/>
        <end position="61"/>
    </location>
</feature>
<dbReference type="Proteomes" id="UP000285146">
    <property type="component" value="Unassembled WGS sequence"/>
</dbReference>
<protein>
    <submittedName>
        <fullName evidence="3">Uncharacterized protein</fullName>
    </submittedName>
</protein>
<accession>A0A423XES0</accession>
<proteinExistence type="predicted"/>
<keyword evidence="2" id="KW-1133">Transmembrane helix</keyword>
<feature type="region of interest" description="Disordered" evidence="1">
    <location>
        <begin position="375"/>
        <end position="660"/>
    </location>
</feature>